<dbReference type="InterPro" id="IPR035848">
    <property type="entry name" value="SH3BP2"/>
</dbReference>
<evidence type="ECO:0000259" key="4">
    <source>
        <dbReference type="PROSITE" id="PS50001"/>
    </source>
</evidence>
<dbReference type="InterPro" id="IPR000980">
    <property type="entry name" value="SH2"/>
</dbReference>
<dbReference type="EMBL" id="JAIZAY010000017">
    <property type="protein sequence ID" value="KAJ8026251.1"/>
    <property type="molecule type" value="Genomic_DNA"/>
</dbReference>
<organism evidence="6 7">
    <name type="scientific">Holothuria leucospilota</name>
    <name type="common">Black long sea cucumber</name>
    <name type="synonym">Mertensiothuria leucospilota</name>
    <dbReference type="NCBI Taxonomy" id="206669"/>
    <lineage>
        <taxon>Eukaryota</taxon>
        <taxon>Metazoa</taxon>
        <taxon>Echinodermata</taxon>
        <taxon>Eleutherozoa</taxon>
        <taxon>Echinozoa</taxon>
        <taxon>Holothuroidea</taxon>
        <taxon>Aspidochirotacea</taxon>
        <taxon>Aspidochirotida</taxon>
        <taxon>Holothuriidae</taxon>
        <taxon>Holothuria</taxon>
    </lineage>
</organism>
<gene>
    <name evidence="6" type="ORF">HOLleu_34044</name>
</gene>
<name>A0A9Q0YU22_HOLLE</name>
<dbReference type="SUPFAM" id="SSF55550">
    <property type="entry name" value="SH2 domain"/>
    <property type="match status" value="1"/>
</dbReference>
<feature type="compositionally biased region" description="Pro residues" evidence="3">
    <location>
        <begin position="459"/>
        <end position="485"/>
    </location>
</feature>
<dbReference type="Gene3D" id="3.30.505.10">
    <property type="entry name" value="SH2 domain"/>
    <property type="match status" value="1"/>
</dbReference>
<proteinExistence type="predicted"/>
<protein>
    <submittedName>
        <fullName evidence="6">SH3 domain-binding protein 2</fullName>
    </submittedName>
</protein>
<evidence type="ECO:0000256" key="3">
    <source>
        <dbReference type="SAM" id="MobiDB-lite"/>
    </source>
</evidence>
<feature type="domain" description="SH2" evidence="4">
    <location>
        <begin position="499"/>
        <end position="594"/>
    </location>
</feature>
<feature type="region of interest" description="Disordered" evidence="3">
    <location>
        <begin position="195"/>
        <end position="266"/>
    </location>
</feature>
<evidence type="ECO:0000256" key="1">
    <source>
        <dbReference type="ARBA" id="ARBA00022999"/>
    </source>
</evidence>
<dbReference type="Pfam" id="PF00169">
    <property type="entry name" value="PH"/>
    <property type="match status" value="1"/>
</dbReference>
<feature type="compositionally biased region" description="Low complexity" evidence="3">
    <location>
        <begin position="206"/>
        <end position="217"/>
    </location>
</feature>
<dbReference type="InterPro" id="IPR036860">
    <property type="entry name" value="SH2_dom_sf"/>
</dbReference>
<dbReference type="Gene3D" id="2.30.29.30">
    <property type="entry name" value="Pleckstrin-homology domain (PH domain)/Phosphotyrosine-binding domain (PTB)"/>
    <property type="match status" value="1"/>
</dbReference>
<dbReference type="CDD" id="cd00173">
    <property type="entry name" value="SH2"/>
    <property type="match status" value="1"/>
</dbReference>
<dbReference type="PROSITE" id="PS50003">
    <property type="entry name" value="PH_DOMAIN"/>
    <property type="match status" value="1"/>
</dbReference>
<dbReference type="GO" id="GO:0007165">
    <property type="term" value="P:signal transduction"/>
    <property type="evidence" value="ECO:0007669"/>
    <property type="project" value="InterPro"/>
</dbReference>
<dbReference type="Pfam" id="PF00017">
    <property type="entry name" value="SH2"/>
    <property type="match status" value="1"/>
</dbReference>
<feature type="compositionally biased region" description="Acidic residues" evidence="3">
    <location>
        <begin position="237"/>
        <end position="252"/>
    </location>
</feature>
<dbReference type="Proteomes" id="UP001152320">
    <property type="component" value="Chromosome 17"/>
</dbReference>
<comment type="caution">
    <text evidence="6">The sequence shown here is derived from an EMBL/GenBank/DDBJ whole genome shotgun (WGS) entry which is preliminary data.</text>
</comment>
<evidence type="ECO:0000313" key="6">
    <source>
        <dbReference type="EMBL" id="KAJ8026251.1"/>
    </source>
</evidence>
<reference evidence="6" key="1">
    <citation type="submission" date="2021-10" db="EMBL/GenBank/DDBJ databases">
        <title>Tropical sea cucumber genome reveals ecological adaptation and Cuvierian tubules defense mechanism.</title>
        <authorList>
            <person name="Chen T."/>
        </authorList>
    </citation>
    <scope>NUCLEOTIDE SEQUENCE</scope>
    <source>
        <strain evidence="6">Nanhai2018</strain>
        <tissue evidence="6">Muscle</tissue>
    </source>
</reference>
<feature type="compositionally biased region" description="Polar residues" evidence="3">
    <location>
        <begin position="393"/>
        <end position="412"/>
    </location>
</feature>
<dbReference type="OrthoDB" id="10254483at2759"/>
<feature type="compositionally biased region" description="Acidic residues" evidence="3">
    <location>
        <begin position="359"/>
        <end position="370"/>
    </location>
</feature>
<dbReference type="PANTHER" id="PTHR15126">
    <property type="entry name" value="SH3-BINDING"/>
    <property type="match status" value="1"/>
</dbReference>
<dbReference type="PANTHER" id="PTHR15126:SF4">
    <property type="entry name" value="SH3 DOMAIN-BINDING PROTEIN 2"/>
    <property type="match status" value="1"/>
</dbReference>
<keyword evidence="7" id="KW-1185">Reference proteome</keyword>
<evidence type="ECO:0000313" key="7">
    <source>
        <dbReference type="Proteomes" id="UP001152320"/>
    </source>
</evidence>
<evidence type="ECO:0000256" key="2">
    <source>
        <dbReference type="PROSITE-ProRule" id="PRU00191"/>
    </source>
</evidence>
<dbReference type="InterPro" id="IPR011993">
    <property type="entry name" value="PH-like_dom_sf"/>
</dbReference>
<feature type="region of interest" description="Disordered" evidence="3">
    <location>
        <begin position="306"/>
        <end position="489"/>
    </location>
</feature>
<feature type="compositionally biased region" description="Basic and acidic residues" evidence="3">
    <location>
        <begin position="413"/>
        <end position="423"/>
    </location>
</feature>
<dbReference type="SUPFAM" id="SSF50729">
    <property type="entry name" value="PH domain-like"/>
    <property type="match status" value="1"/>
</dbReference>
<dbReference type="PROSITE" id="PS50001">
    <property type="entry name" value="SH2"/>
    <property type="match status" value="1"/>
</dbReference>
<dbReference type="InterPro" id="IPR001849">
    <property type="entry name" value="PH_domain"/>
</dbReference>
<evidence type="ECO:0000259" key="5">
    <source>
        <dbReference type="PROSITE" id="PS50003"/>
    </source>
</evidence>
<sequence length="596" mass="66914">MARIPLAKDTLLGSTTGMINLPKTFHNKLTSAPEISSSEIDNISVSQLLEKDVLHQGFAYKRAANRKTDRVTTSVGNALPVKLQILSKWQLRYLIIYSHYVIYYKDDTGKKPVGWFSLKDYNRVIRAEEMVSTERKWPFKVIGMRASARTWYFCAASEREMKLWMACFKATMDHAIHGKVKQTCLDIITTEQARCPPVGGSHTDDSLTSVSSTTSSIDPHEREETYEDLESPTTNMENDESYDDIATDDDESMSSGGGSGGRFHPPLSSVASANVIYQIETITGTNPNYRDSYFATELDYMDVLSDNDPTGKRVNSDPRPRHYRNHSPDISRSDSHTTPCSRRRLTPASPGSRPKFPEPDLEQDNYDLPDNDSAHRKLPQPPSRSLPPHNSDEMSTLLENLQKQFPKSNPNTLKDREIRRDPDGTSFRQPMREVPYPKPPDSPKPIQAIKPKPKGARPVIPPGKPVPPKPIPLKSPPAKPPPAPKPIVKSRNLLPQSAIMTTSDKSYAEELLRKHQHNGMYLIRPSGRDASKKVVMVWHDNDGGGKCKHYTIFDDNQNSFALDQTAKFGSLPELIEYYKMNCLPNSDLKLSVPCPG</sequence>
<keyword evidence="1 2" id="KW-0727">SH2 domain</keyword>
<feature type="domain" description="PH" evidence="5">
    <location>
        <begin position="52"/>
        <end position="173"/>
    </location>
</feature>
<dbReference type="SMART" id="SM00252">
    <property type="entry name" value="SH2"/>
    <property type="match status" value="1"/>
</dbReference>
<accession>A0A9Q0YU22</accession>
<dbReference type="SMART" id="SM00233">
    <property type="entry name" value="PH"/>
    <property type="match status" value="1"/>
</dbReference>
<dbReference type="AlphaFoldDB" id="A0A9Q0YU22"/>
<dbReference type="GO" id="GO:0017124">
    <property type="term" value="F:SH3 domain binding"/>
    <property type="evidence" value="ECO:0007669"/>
    <property type="project" value="TreeGrafter"/>
</dbReference>
<feature type="compositionally biased region" description="Basic and acidic residues" evidence="3">
    <location>
        <begin position="309"/>
        <end position="335"/>
    </location>
</feature>